<reference evidence="2" key="3">
    <citation type="submission" date="2021-05" db="UniProtKB">
        <authorList>
            <consortium name="EnsemblPlants"/>
        </authorList>
    </citation>
    <scope>IDENTIFICATION</scope>
    <source>
        <strain evidence="2">cv. B73</strain>
    </source>
</reference>
<keyword evidence="3" id="KW-1185">Reference proteome</keyword>
<evidence type="ECO:0008006" key="4">
    <source>
        <dbReference type="Google" id="ProtNLM"/>
    </source>
</evidence>
<accession>A0A804NW99</accession>
<keyword evidence="1" id="KW-0732">Signal</keyword>
<feature type="chain" id="PRO_5032275711" description="Secreted protein" evidence="1">
    <location>
        <begin position="22"/>
        <end position="163"/>
    </location>
</feature>
<evidence type="ECO:0000313" key="3">
    <source>
        <dbReference type="Proteomes" id="UP000007305"/>
    </source>
</evidence>
<dbReference type="Gramene" id="Zm00001eb191160_T001">
    <property type="protein sequence ID" value="Zm00001eb191160_P001"/>
    <property type="gene ID" value="Zm00001eb191160"/>
</dbReference>
<name>A0A804NW99_MAIZE</name>
<protein>
    <recommendedName>
        <fullName evidence="4">Secreted protein</fullName>
    </recommendedName>
</protein>
<sequence>MAWLQNAWCLILIILPRQLQLRLQGVVGAPHHGLGQVLELSGIHLACAMLPGGGGDVVPEPGHELRSEEVVEGPAGPPGTARRVLAEQGADAGAVRPLVVVVARRRVRGGALDAARQLRLGLHQLRLQDGDLQGALLLYSRSDLSMTIDRLGLYSRMASIRIM</sequence>
<dbReference type="Proteomes" id="UP000007305">
    <property type="component" value="Chromosome 4"/>
</dbReference>
<dbReference type="EnsemblPlants" id="Zm00001eb191160_T001">
    <property type="protein sequence ID" value="Zm00001eb191160_P001"/>
    <property type="gene ID" value="Zm00001eb191160"/>
</dbReference>
<reference evidence="2" key="2">
    <citation type="submission" date="2019-07" db="EMBL/GenBank/DDBJ databases">
        <authorList>
            <person name="Seetharam A."/>
            <person name="Woodhouse M."/>
            <person name="Cannon E."/>
        </authorList>
    </citation>
    <scope>NUCLEOTIDE SEQUENCE [LARGE SCALE GENOMIC DNA]</scope>
    <source>
        <strain evidence="2">cv. B73</strain>
    </source>
</reference>
<reference evidence="3" key="1">
    <citation type="journal article" date="2009" name="Science">
        <title>The B73 maize genome: complexity, diversity, and dynamics.</title>
        <authorList>
            <person name="Schnable P.S."/>
            <person name="Ware D."/>
            <person name="Fulton R.S."/>
            <person name="Stein J.C."/>
            <person name="Wei F."/>
            <person name="Pasternak S."/>
            <person name="Liang C."/>
            <person name="Zhang J."/>
            <person name="Fulton L."/>
            <person name="Graves T.A."/>
            <person name="Minx P."/>
            <person name="Reily A.D."/>
            <person name="Courtney L."/>
            <person name="Kruchowski S.S."/>
            <person name="Tomlinson C."/>
            <person name="Strong C."/>
            <person name="Delehaunty K."/>
            <person name="Fronick C."/>
            <person name="Courtney B."/>
            <person name="Rock S.M."/>
            <person name="Belter E."/>
            <person name="Du F."/>
            <person name="Kim K."/>
            <person name="Abbott R.M."/>
            <person name="Cotton M."/>
            <person name="Levy A."/>
            <person name="Marchetto P."/>
            <person name="Ochoa K."/>
            <person name="Jackson S.M."/>
            <person name="Gillam B."/>
            <person name="Chen W."/>
            <person name="Yan L."/>
            <person name="Higginbotham J."/>
            <person name="Cardenas M."/>
            <person name="Waligorski J."/>
            <person name="Applebaum E."/>
            <person name="Phelps L."/>
            <person name="Falcone J."/>
            <person name="Kanchi K."/>
            <person name="Thane T."/>
            <person name="Scimone A."/>
            <person name="Thane N."/>
            <person name="Henke J."/>
            <person name="Wang T."/>
            <person name="Ruppert J."/>
            <person name="Shah N."/>
            <person name="Rotter K."/>
            <person name="Hodges J."/>
            <person name="Ingenthron E."/>
            <person name="Cordes M."/>
            <person name="Kohlberg S."/>
            <person name="Sgro J."/>
            <person name="Delgado B."/>
            <person name="Mead K."/>
            <person name="Chinwalla A."/>
            <person name="Leonard S."/>
            <person name="Crouse K."/>
            <person name="Collura K."/>
            <person name="Kudrna D."/>
            <person name="Currie J."/>
            <person name="He R."/>
            <person name="Angelova A."/>
            <person name="Rajasekar S."/>
            <person name="Mueller T."/>
            <person name="Lomeli R."/>
            <person name="Scara G."/>
            <person name="Ko A."/>
            <person name="Delaney K."/>
            <person name="Wissotski M."/>
            <person name="Lopez G."/>
            <person name="Campos D."/>
            <person name="Braidotti M."/>
            <person name="Ashley E."/>
            <person name="Golser W."/>
            <person name="Kim H."/>
            <person name="Lee S."/>
            <person name="Lin J."/>
            <person name="Dujmic Z."/>
            <person name="Kim W."/>
            <person name="Talag J."/>
            <person name="Zuccolo A."/>
            <person name="Fan C."/>
            <person name="Sebastian A."/>
            <person name="Kramer M."/>
            <person name="Spiegel L."/>
            <person name="Nascimento L."/>
            <person name="Zutavern T."/>
            <person name="Miller B."/>
            <person name="Ambroise C."/>
            <person name="Muller S."/>
            <person name="Spooner W."/>
            <person name="Narechania A."/>
            <person name="Ren L."/>
            <person name="Wei S."/>
            <person name="Kumari S."/>
            <person name="Faga B."/>
            <person name="Levy M.J."/>
            <person name="McMahan L."/>
            <person name="Van Buren P."/>
            <person name="Vaughn M.W."/>
            <person name="Ying K."/>
            <person name="Yeh C.-T."/>
            <person name="Emrich S.J."/>
            <person name="Jia Y."/>
            <person name="Kalyanaraman A."/>
            <person name="Hsia A.-P."/>
            <person name="Barbazuk W.B."/>
            <person name="Baucom R.S."/>
            <person name="Brutnell T.P."/>
            <person name="Carpita N.C."/>
            <person name="Chaparro C."/>
            <person name="Chia J.-M."/>
            <person name="Deragon J.-M."/>
            <person name="Estill J.C."/>
            <person name="Fu Y."/>
            <person name="Jeddeloh J.A."/>
            <person name="Han Y."/>
            <person name="Lee H."/>
            <person name="Li P."/>
            <person name="Lisch D.R."/>
            <person name="Liu S."/>
            <person name="Liu Z."/>
            <person name="Nagel D.H."/>
            <person name="McCann M.C."/>
            <person name="SanMiguel P."/>
            <person name="Myers A.M."/>
            <person name="Nettleton D."/>
            <person name="Nguyen J."/>
            <person name="Penning B.W."/>
            <person name="Ponnala L."/>
            <person name="Schneider K.L."/>
            <person name="Schwartz D.C."/>
            <person name="Sharma A."/>
            <person name="Soderlund C."/>
            <person name="Springer N.M."/>
            <person name="Sun Q."/>
            <person name="Wang H."/>
            <person name="Waterman M."/>
            <person name="Westerman R."/>
            <person name="Wolfgruber T.K."/>
            <person name="Yang L."/>
            <person name="Yu Y."/>
            <person name="Zhang L."/>
            <person name="Zhou S."/>
            <person name="Zhu Q."/>
            <person name="Bennetzen J.L."/>
            <person name="Dawe R.K."/>
            <person name="Jiang J."/>
            <person name="Jiang N."/>
            <person name="Presting G.G."/>
            <person name="Wessler S.R."/>
            <person name="Aluru S."/>
            <person name="Martienssen R.A."/>
            <person name="Clifton S.W."/>
            <person name="McCombie W.R."/>
            <person name="Wing R.A."/>
            <person name="Wilson R.K."/>
        </authorList>
    </citation>
    <scope>NUCLEOTIDE SEQUENCE [LARGE SCALE GENOMIC DNA]</scope>
    <source>
        <strain evidence="3">cv. B73</strain>
    </source>
</reference>
<feature type="signal peptide" evidence="1">
    <location>
        <begin position="1"/>
        <end position="21"/>
    </location>
</feature>
<organism evidence="2 3">
    <name type="scientific">Zea mays</name>
    <name type="common">Maize</name>
    <dbReference type="NCBI Taxonomy" id="4577"/>
    <lineage>
        <taxon>Eukaryota</taxon>
        <taxon>Viridiplantae</taxon>
        <taxon>Streptophyta</taxon>
        <taxon>Embryophyta</taxon>
        <taxon>Tracheophyta</taxon>
        <taxon>Spermatophyta</taxon>
        <taxon>Magnoliopsida</taxon>
        <taxon>Liliopsida</taxon>
        <taxon>Poales</taxon>
        <taxon>Poaceae</taxon>
        <taxon>PACMAD clade</taxon>
        <taxon>Panicoideae</taxon>
        <taxon>Andropogonodae</taxon>
        <taxon>Andropogoneae</taxon>
        <taxon>Tripsacinae</taxon>
        <taxon>Zea</taxon>
    </lineage>
</organism>
<proteinExistence type="predicted"/>
<dbReference type="AlphaFoldDB" id="A0A804NW99"/>
<evidence type="ECO:0000256" key="1">
    <source>
        <dbReference type="SAM" id="SignalP"/>
    </source>
</evidence>
<evidence type="ECO:0000313" key="2">
    <source>
        <dbReference type="EnsemblPlants" id="Zm00001eb191160_P001"/>
    </source>
</evidence>
<dbReference type="InParanoid" id="A0A804NW99"/>